<dbReference type="Proteomes" id="UP000184514">
    <property type="component" value="Unassembled WGS sequence"/>
</dbReference>
<dbReference type="GO" id="GO:0006508">
    <property type="term" value="P:proteolysis"/>
    <property type="evidence" value="ECO:0007669"/>
    <property type="project" value="InterPro"/>
</dbReference>
<gene>
    <name evidence="4" type="primary">dacB</name>
    <name evidence="4" type="ORF">PFRI_05840</name>
</gene>
<comment type="similarity">
    <text evidence="1">Belongs to the peptidase S13 family.</text>
</comment>
<dbReference type="STRING" id="696762.PFRI_05840"/>
<dbReference type="PRINTS" id="PR00922">
    <property type="entry name" value="DADACBPTASE3"/>
</dbReference>
<comment type="caution">
    <text evidence="4">The sequence shown here is derived from an EMBL/GenBank/DDBJ whole genome shotgun (WGS) entry which is preliminary data.</text>
</comment>
<keyword evidence="5" id="KW-1185">Reference proteome</keyword>
<keyword evidence="4" id="KW-0645">Protease</keyword>
<dbReference type="PANTHER" id="PTHR30023">
    <property type="entry name" value="D-ALANYL-D-ALANINE CARBOXYPEPTIDASE"/>
    <property type="match status" value="1"/>
</dbReference>
<dbReference type="NCBIfam" id="TIGR00666">
    <property type="entry name" value="PBP4"/>
    <property type="match status" value="1"/>
</dbReference>
<dbReference type="Gene3D" id="3.50.80.20">
    <property type="entry name" value="D-Ala-D-Ala carboxypeptidase C, peptidase S13"/>
    <property type="match status" value="1"/>
</dbReference>
<dbReference type="SUPFAM" id="SSF56601">
    <property type="entry name" value="beta-lactamase/transpeptidase-like"/>
    <property type="match status" value="1"/>
</dbReference>
<dbReference type="EMBL" id="MLCB01000049">
    <property type="protein sequence ID" value="OJI95169.1"/>
    <property type="molecule type" value="Genomic_DNA"/>
</dbReference>
<keyword evidence="4" id="KW-0121">Carboxypeptidase</keyword>
<evidence type="ECO:0000313" key="5">
    <source>
        <dbReference type="Proteomes" id="UP000184514"/>
    </source>
</evidence>
<dbReference type="Gene3D" id="3.40.710.10">
    <property type="entry name" value="DD-peptidase/beta-lactamase superfamily"/>
    <property type="match status" value="2"/>
</dbReference>
<evidence type="ECO:0000256" key="3">
    <source>
        <dbReference type="SAM" id="SignalP"/>
    </source>
</evidence>
<sequence length="504" mass="54136">MTKIFSRRFFLTAAASASFGHVALANAPLTSIRPTMRGGAAKPAAGAKTVQVKPATPQALIEAAQLGGAVGYAVADLKSGKLLETNKQTLGLPPASTAKAITALYALDALGPNFRFGTQISTNGSIANGVVSGDLFLIGGGDPTLDTNALFDMAAKLKALGIREVRGQFFYVDNALPNLNDIDPSQPEHVSYNPAVSGLNLNFNRVHFEWRRGNNGYSVAMDACSDRHRPAVYISKMAIAARDLPVYSYKDAGAFDQWSVARGALGKSGSRWLPVRKPGLYAADVFQTFARAQGIVLKNPKRSTRAPKTRAIVTHTSAPLRTILRDMLKFSTNLTAEIVGLTATRQRGGRATTLRASAQLMSRWANDALSMGNSSFADHSGLSDASKVTAQGMVNAMLVARRRAGFAELLKPIAMRDAKRKVIKDHPIKVNAKTGTLNFVSALSGYMTAPDGTQLAFAMICADTNRRRSIKKSEKEAPQGGRAWNRRAKALQQKLIERWGTVYG</sequence>
<dbReference type="Pfam" id="PF02113">
    <property type="entry name" value="Peptidase_S13"/>
    <property type="match status" value="1"/>
</dbReference>
<dbReference type="EC" id="3.4.16.4" evidence="4"/>
<dbReference type="InterPro" id="IPR012338">
    <property type="entry name" value="Beta-lactam/transpept-like"/>
</dbReference>
<evidence type="ECO:0000256" key="1">
    <source>
        <dbReference type="ARBA" id="ARBA00006096"/>
    </source>
</evidence>
<dbReference type="EC" id="3.4.21.-" evidence="4"/>
<evidence type="ECO:0000256" key="2">
    <source>
        <dbReference type="ARBA" id="ARBA00022801"/>
    </source>
</evidence>
<evidence type="ECO:0000313" key="4">
    <source>
        <dbReference type="EMBL" id="OJI95169.1"/>
    </source>
</evidence>
<accession>A0A1L9P0V0</accession>
<keyword evidence="3" id="KW-0732">Signal</keyword>
<dbReference type="GO" id="GO:0009002">
    <property type="term" value="F:serine-type D-Ala-D-Ala carboxypeptidase activity"/>
    <property type="evidence" value="ECO:0007669"/>
    <property type="project" value="UniProtKB-EC"/>
</dbReference>
<dbReference type="OrthoDB" id="5372081at2"/>
<proteinExistence type="inferred from homology"/>
<reference evidence="4 5" key="1">
    <citation type="submission" date="2016-10" db="EMBL/GenBank/DDBJ databases">
        <title>Genome sequence of Planktotalea frisia SH6-1.</title>
        <authorList>
            <person name="Poehlein A."/>
            <person name="Bakenhus I."/>
            <person name="Voget S."/>
            <person name="Brinkhoff T."/>
            <person name="Simon M."/>
        </authorList>
    </citation>
    <scope>NUCLEOTIDE SEQUENCE [LARGE SCALE GENOMIC DNA]</scope>
    <source>
        <strain evidence="4 5">SH6-1</strain>
    </source>
</reference>
<name>A0A1L9P0V0_9RHOB</name>
<dbReference type="RefSeq" id="WP_084649578.1">
    <property type="nucleotide sequence ID" value="NZ_MLCB01000049.1"/>
</dbReference>
<dbReference type="PANTHER" id="PTHR30023:SF0">
    <property type="entry name" value="PENICILLIN-SENSITIVE CARBOXYPEPTIDASE A"/>
    <property type="match status" value="1"/>
</dbReference>
<dbReference type="AlphaFoldDB" id="A0A1L9P0V0"/>
<dbReference type="InterPro" id="IPR000667">
    <property type="entry name" value="Peptidase_S13"/>
</dbReference>
<dbReference type="GO" id="GO:0000270">
    <property type="term" value="P:peptidoglycan metabolic process"/>
    <property type="evidence" value="ECO:0007669"/>
    <property type="project" value="TreeGrafter"/>
</dbReference>
<keyword evidence="2 4" id="KW-0378">Hydrolase</keyword>
<organism evidence="4 5">
    <name type="scientific">Planktotalea frisia</name>
    <dbReference type="NCBI Taxonomy" id="696762"/>
    <lineage>
        <taxon>Bacteria</taxon>
        <taxon>Pseudomonadati</taxon>
        <taxon>Pseudomonadota</taxon>
        <taxon>Alphaproteobacteria</taxon>
        <taxon>Rhodobacterales</taxon>
        <taxon>Paracoccaceae</taxon>
        <taxon>Planktotalea</taxon>
    </lineage>
</organism>
<feature type="signal peptide" evidence="3">
    <location>
        <begin position="1"/>
        <end position="25"/>
    </location>
</feature>
<protein>
    <submittedName>
        <fullName evidence="4">D-alanyl-D-alanine carboxypeptidase DacB</fullName>
        <ecNumber evidence="4">3.4.16.4</ecNumber>
        <ecNumber evidence="4">3.4.21.-</ecNumber>
    </submittedName>
</protein>
<feature type="chain" id="PRO_5013064021" evidence="3">
    <location>
        <begin position="26"/>
        <end position="504"/>
    </location>
</feature>